<name>A0ACB0ZGK0_MELEN</name>
<evidence type="ECO:0000313" key="2">
    <source>
        <dbReference type="Proteomes" id="UP001497535"/>
    </source>
</evidence>
<evidence type="ECO:0000313" key="1">
    <source>
        <dbReference type="EMBL" id="CAK5078138.1"/>
    </source>
</evidence>
<protein>
    <submittedName>
        <fullName evidence="1">Uncharacterized protein</fullName>
    </submittedName>
</protein>
<reference evidence="1" key="1">
    <citation type="submission" date="2023-11" db="EMBL/GenBank/DDBJ databases">
        <authorList>
            <person name="Poullet M."/>
        </authorList>
    </citation>
    <scope>NUCLEOTIDE SEQUENCE</scope>
    <source>
        <strain evidence="1">E1834</strain>
    </source>
</reference>
<organism evidence="1 2">
    <name type="scientific">Meloidogyne enterolobii</name>
    <name type="common">Root-knot nematode worm</name>
    <name type="synonym">Meloidogyne mayaguensis</name>
    <dbReference type="NCBI Taxonomy" id="390850"/>
    <lineage>
        <taxon>Eukaryota</taxon>
        <taxon>Metazoa</taxon>
        <taxon>Ecdysozoa</taxon>
        <taxon>Nematoda</taxon>
        <taxon>Chromadorea</taxon>
        <taxon>Rhabditida</taxon>
        <taxon>Tylenchina</taxon>
        <taxon>Tylenchomorpha</taxon>
        <taxon>Tylenchoidea</taxon>
        <taxon>Meloidogynidae</taxon>
        <taxon>Meloidogyninae</taxon>
        <taxon>Meloidogyne</taxon>
    </lineage>
</organism>
<comment type="caution">
    <text evidence="1">The sequence shown here is derived from an EMBL/GenBank/DDBJ whole genome shotgun (WGS) entry which is preliminary data.</text>
</comment>
<proteinExistence type="predicted"/>
<dbReference type="Proteomes" id="UP001497535">
    <property type="component" value="Unassembled WGS sequence"/>
</dbReference>
<accession>A0ACB0ZGK0</accession>
<sequence length="87" mass="10482">MELDKVPNAHDSILFKFIKRYQIFWIFITYSRTALHSHLIYLIVISICSHEFSFTYFFILSSPHIFLLSKISDLLKFKNNRKCFCNK</sequence>
<gene>
    <name evidence="1" type="ORF">MENTE1834_LOCUS25180</name>
</gene>
<dbReference type="EMBL" id="CAVMJV010000035">
    <property type="protein sequence ID" value="CAK5078138.1"/>
    <property type="molecule type" value="Genomic_DNA"/>
</dbReference>
<keyword evidence="2" id="KW-1185">Reference proteome</keyword>